<dbReference type="AlphaFoldDB" id="A0A9W4E5F5"/>
<feature type="region of interest" description="Disordered" evidence="1">
    <location>
        <begin position="1"/>
        <end position="70"/>
    </location>
</feature>
<feature type="compositionally biased region" description="Basic and acidic residues" evidence="1">
    <location>
        <begin position="9"/>
        <end position="36"/>
    </location>
</feature>
<feature type="compositionally biased region" description="Basic and acidic residues" evidence="1">
    <location>
        <begin position="45"/>
        <end position="56"/>
    </location>
</feature>
<feature type="compositionally biased region" description="Basic residues" evidence="1">
    <location>
        <begin position="190"/>
        <end position="200"/>
    </location>
</feature>
<dbReference type="Proteomes" id="UP001153328">
    <property type="component" value="Unassembled WGS sequence"/>
</dbReference>
<reference evidence="2" key="1">
    <citation type="submission" date="2021-06" db="EMBL/GenBank/DDBJ databases">
        <authorList>
            <person name="Arsene-Ploetze F."/>
        </authorList>
    </citation>
    <scope>NUCLEOTIDE SEQUENCE</scope>
    <source>
        <strain evidence="2">SBRY1</strain>
    </source>
</reference>
<accession>A0A9W4E5F5</accession>
<evidence type="ECO:0000313" key="3">
    <source>
        <dbReference type="Proteomes" id="UP001153328"/>
    </source>
</evidence>
<protein>
    <submittedName>
        <fullName evidence="2">Uncharacterized protein</fullName>
    </submittedName>
</protein>
<name>A0A9W4E5F5_9ACTN</name>
<proteinExistence type="predicted"/>
<gene>
    <name evidence="2" type="ORF">SBRY_10211</name>
</gene>
<keyword evidence="3" id="KW-1185">Reference proteome</keyword>
<feature type="region of interest" description="Disordered" evidence="1">
    <location>
        <begin position="135"/>
        <end position="220"/>
    </location>
</feature>
<sequence>MRAARGRLRRADPGLGEVREHRPVPGDGRGPVDRLRRRDRHRRRGAPERRGHREDGGALVPAAGGPPDPRLGDVERYVDRHVHGHDVRYVHRYVHRYVVRHLLRYDVGYDIRYHVHRRYRRLRLHGRADRDELLAGRLPGRRHGHRRDGADQLDGHPHRRHRHAGLERHRRDEPGRQRRHPQRPLEQRPCRRHLDHRRLPGVRFPVPGPDRHLLHAVSPA</sequence>
<feature type="compositionally biased region" description="Basic and acidic residues" evidence="1">
    <location>
        <begin position="164"/>
        <end position="176"/>
    </location>
</feature>
<feature type="compositionally biased region" description="Basic and acidic residues" evidence="1">
    <location>
        <begin position="147"/>
        <end position="156"/>
    </location>
</feature>
<evidence type="ECO:0000256" key="1">
    <source>
        <dbReference type="SAM" id="MobiDB-lite"/>
    </source>
</evidence>
<comment type="caution">
    <text evidence="2">The sequence shown here is derived from an EMBL/GenBank/DDBJ whole genome shotgun (WGS) entry which is preliminary data.</text>
</comment>
<evidence type="ECO:0000313" key="2">
    <source>
        <dbReference type="EMBL" id="CAG7599048.1"/>
    </source>
</evidence>
<dbReference type="EMBL" id="CAJVAX010000001">
    <property type="protein sequence ID" value="CAG7599048.1"/>
    <property type="molecule type" value="Genomic_DNA"/>
</dbReference>
<organism evidence="2 3">
    <name type="scientific">Actinacidiphila bryophytorum</name>
    <dbReference type="NCBI Taxonomy" id="1436133"/>
    <lineage>
        <taxon>Bacteria</taxon>
        <taxon>Bacillati</taxon>
        <taxon>Actinomycetota</taxon>
        <taxon>Actinomycetes</taxon>
        <taxon>Kitasatosporales</taxon>
        <taxon>Streptomycetaceae</taxon>
        <taxon>Actinacidiphila</taxon>
    </lineage>
</organism>